<evidence type="ECO:0000313" key="2">
    <source>
        <dbReference type="EMBL" id="SFW41351.1"/>
    </source>
</evidence>
<evidence type="ECO:0000313" key="3">
    <source>
        <dbReference type="Proteomes" id="UP000182680"/>
    </source>
</evidence>
<sequence>MAPVWCCCATRIVRKTAFLGVTCVPERVYCLKTDLEDFICLKFFVNNMVCCCDLAGRGCCAGGQAAGVGAVSGRGRPGGMQERKASRAGSSPKRIPPRVFPPASRLLVSVRYAPSVFVPAISAAVERPSGLPAVLASSASFRPAGPLTTAPIMTPRWHMARASHQTL</sequence>
<proteinExistence type="predicted"/>
<organism evidence="2 3">
    <name type="scientific">Desulfovibrio desulfuricans</name>
    <dbReference type="NCBI Taxonomy" id="876"/>
    <lineage>
        <taxon>Bacteria</taxon>
        <taxon>Pseudomonadati</taxon>
        <taxon>Thermodesulfobacteriota</taxon>
        <taxon>Desulfovibrionia</taxon>
        <taxon>Desulfovibrionales</taxon>
        <taxon>Desulfovibrionaceae</taxon>
        <taxon>Desulfovibrio</taxon>
    </lineage>
</organism>
<reference evidence="3" key="1">
    <citation type="submission" date="2016-11" db="EMBL/GenBank/DDBJ databases">
        <authorList>
            <person name="Jaros S."/>
            <person name="Januszkiewicz K."/>
            <person name="Wedrychowicz H."/>
        </authorList>
    </citation>
    <scope>NUCLEOTIDE SEQUENCE [LARGE SCALE GENOMIC DNA]</scope>
    <source>
        <strain evidence="3">DSM 7057</strain>
    </source>
</reference>
<evidence type="ECO:0000256" key="1">
    <source>
        <dbReference type="SAM" id="MobiDB-lite"/>
    </source>
</evidence>
<gene>
    <name evidence="2" type="ORF">SAMN02910291_01212</name>
</gene>
<dbReference type="AlphaFoldDB" id="A0AA94HS84"/>
<protein>
    <submittedName>
        <fullName evidence="2">Uncharacterized protein</fullName>
    </submittedName>
</protein>
<comment type="caution">
    <text evidence="2">The sequence shown here is derived from an EMBL/GenBank/DDBJ whole genome shotgun (WGS) entry which is preliminary data.</text>
</comment>
<name>A0AA94HS84_DESDE</name>
<feature type="region of interest" description="Disordered" evidence="1">
    <location>
        <begin position="73"/>
        <end position="94"/>
    </location>
</feature>
<accession>A0AA94HS84</accession>
<dbReference type="Proteomes" id="UP000182680">
    <property type="component" value="Unassembled WGS sequence"/>
</dbReference>
<dbReference type="EMBL" id="FPIW01000016">
    <property type="protein sequence ID" value="SFW41351.1"/>
    <property type="molecule type" value="Genomic_DNA"/>
</dbReference>